<dbReference type="EMBL" id="JADGJW010000232">
    <property type="protein sequence ID" value="KAJ3221406.1"/>
    <property type="molecule type" value="Genomic_DNA"/>
</dbReference>
<evidence type="ECO:0000313" key="2">
    <source>
        <dbReference type="Proteomes" id="UP001211065"/>
    </source>
</evidence>
<keyword evidence="2" id="KW-1185">Reference proteome</keyword>
<dbReference type="Proteomes" id="UP001211065">
    <property type="component" value="Unassembled WGS sequence"/>
</dbReference>
<gene>
    <name evidence="1" type="ORF">HK099_003553</name>
</gene>
<proteinExistence type="predicted"/>
<dbReference type="AlphaFoldDB" id="A0AAD5XYT4"/>
<organism evidence="1 2">
    <name type="scientific">Clydaea vesicula</name>
    <dbReference type="NCBI Taxonomy" id="447962"/>
    <lineage>
        <taxon>Eukaryota</taxon>
        <taxon>Fungi</taxon>
        <taxon>Fungi incertae sedis</taxon>
        <taxon>Chytridiomycota</taxon>
        <taxon>Chytridiomycota incertae sedis</taxon>
        <taxon>Chytridiomycetes</taxon>
        <taxon>Lobulomycetales</taxon>
        <taxon>Lobulomycetaceae</taxon>
        <taxon>Clydaea</taxon>
    </lineage>
</organism>
<reference evidence="1" key="1">
    <citation type="submission" date="2020-05" db="EMBL/GenBank/DDBJ databases">
        <title>Phylogenomic resolution of chytrid fungi.</title>
        <authorList>
            <person name="Stajich J.E."/>
            <person name="Amses K."/>
            <person name="Simmons R."/>
            <person name="Seto K."/>
            <person name="Myers J."/>
            <person name="Bonds A."/>
            <person name="Quandt C.A."/>
            <person name="Barry K."/>
            <person name="Liu P."/>
            <person name="Grigoriev I."/>
            <person name="Longcore J.E."/>
            <person name="James T.Y."/>
        </authorList>
    </citation>
    <scope>NUCLEOTIDE SEQUENCE</scope>
    <source>
        <strain evidence="1">JEL0476</strain>
    </source>
</reference>
<sequence>MSISTTLEDELTKVIENEEEVEKTPYRTLLFDTLKYQRRKIPPFVGKIKHNPTSNAKNRKKIIQKNNKDVLEKAAERITEKKKIEERHNIYQDMLNEVLKK</sequence>
<accession>A0AAD5XYT4</accession>
<name>A0AAD5XYT4_9FUNG</name>
<evidence type="ECO:0000313" key="1">
    <source>
        <dbReference type="EMBL" id="KAJ3221406.1"/>
    </source>
</evidence>
<protein>
    <submittedName>
        <fullName evidence="1">Uncharacterized protein</fullName>
    </submittedName>
</protein>
<comment type="caution">
    <text evidence="1">The sequence shown here is derived from an EMBL/GenBank/DDBJ whole genome shotgun (WGS) entry which is preliminary data.</text>
</comment>